<dbReference type="GO" id="GO:0006412">
    <property type="term" value="P:translation"/>
    <property type="evidence" value="ECO:0007669"/>
    <property type="project" value="UniProtKB-UniRule"/>
</dbReference>
<reference evidence="8 9" key="1">
    <citation type="journal article" date="2016" name="Nat. Commun.">
        <title>Thousands of microbial genomes shed light on interconnected biogeochemical processes in an aquifer system.</title>
        <authorList>
            <person name="Anantharaman K."/>
            <person name="Brown C.T."/>
            <person name="Hug L.A."/>
            <person name="Sharon I."/>
            <person name="Castelle C.J."/>
            <person name="Probst A.J."/>
            <person name="Thomas B.C."/>
            <person name="Singh A."/>
            <person name="Wilkins M.J."/>
            <person name="Karaoz U."/>
            <person name="Brodie E.L."/>
            <person name="Williams K.H."/>
            <person name="Hubbard S.S."/>
            <person name="Banfield J.F."/>
        </authorList>
    </citation>
    <scope>NUCLEOTIDE SEQUENCE [LARGE SCALE GENOMIC DNA]</scope>
</reference>
<feature type="region of interest" description="Disordered" evidence="7">
    <location>
        <begin position="1"/>
        <end position="27"/>
    </location>
</feature>
<dbReference type="GO" id="GO:1990904">
    <property type="term" value="C:ribonucleoprotein complex"/>
    <property type="evidence" value="ECO:0007669"/>
    <property type="project" value="UniProtKB-KW"/>
</dbReference>
<evidence type="ECO:0000256" key="1">
    <source>
        <dbReference type="ARBA" id="ARBA00022730"/>
    </source>
</evidence>
<evidence type="ECO:0000256" key="5">
    <source>
        <dbReference type="ARBA" id="ARBA00035136"/>
    </source>
</evidence>
<comment type="caution">
    <text evidence="8">The sequence shown here is derived from an EMBL/GenBank/DDBJ whole genome shotgun (WGS) entry which is preliminary data.</text>
</comment>
<keyword evidence="2 6" id="KW-0694">RNA-binding</keyword>
<evidence type="ECO:0000256" key="3">
    <source>
        <dbReference type="ARBA" id="ARBA00022980"/>
    </source>
</evidence>
<dbReference type="GO" id="GO:0019843">
    <property type="term" value="F:rRNA binding"/>
    <property type="evidence" value="ECO:0007669"/>
    <property type="project" value="UniProtKB-UniRule"/>
</dbReference>
<keyword evidence="3 6" id="KW-0689">Ribosomal protein</keyword>
<comment type="similarity">
    <text evidence="6">Belongs to the bacterial ribosomal protein bS20 family.</text>
</comment>
<dbReference type="EMBL" id="MHIT01000003">
    <property type="protein sequence ID" value="OGY57193.1"/>
    <property type="molecule type" value="Genomic_DNA"/>
</dbReference>
<keyword evidence="1 6" id="KW-0699">rRNA-binding</keyword>
<dbReference type="Gene3D" id="1.20.58.110">
    <property type="entry name" value="Ribosomal protein S20"/>
    <property type="match status" value="1"/>
</dbReference>
<evidence type="ECO:0000256" key="7">
    <source>
        <dbReference type="SAM" id="MobiDB-lite"/>
    </source>
</evidence>
<protein>
    <recommendedName>
        <fullName evidence="5 6">Small ribosomal subunit protein bS20</fullName>
    </recommendedName>
</protein>
<sequence length="105" mass="11696">MPKTRAAQKAWRQNLSRRQKNLKGGRELKQAIKDFKKAVESKNAELAAEKLPIIYKKLDKAAKTNLIKKNKANRLKSRLTKSLGAKRGTSPVKESGGKTPATPED</sequence>
<evidence type="ECO:0000256" key="2">
    <source>
        <dbReference type="ARBA" id="ARBA00022884"/>
    </source>
</evidence>
<dbReference type="InterPro" id="IPR036510">
    <property type="entry name" value="Ribosomal_bS20_sf"/>
</dbReference>
<dbReference type="AlphaFoldDB" id="A0A1G1YXW6"/>
<feature type="compositionally biased region" description="Basic residues" evidence="7">
    <location>
        <begin position="69"/>
        <end position="79"/>
    </location>
</feature>
<name>A0A1G1YXW6_9BACT</name>
<evidence type="ECO:0000256" key="4">
    <source>
        <dbReference type="ARBA" id="ARBA00023274"/>
    </source>
</evidence>
<proteinExistence type="inferred from homology"/>
<evidence type="ECO:0000313" key="8">
    <source>
        <dbReference type="EMBL" id="OGY57193.1"/>
    </source>
</evidence>
<dbReference type="InterPro" id="IPR002583">
    <property type="entry name" value="Ribosomal_bS20"/>
</dbReference>
<gene>
    <name evidence="6" type="primary">rpsT</name>
    <name evidence="8" type="ORF">A2Y84_00250</name>
</gene>
<dbReference type="GO" id="GO:0005840">
    <property type="term" value="C:ribosome"/>
    <property type="evidence" value="ECO:0007669"/>
    <property type="project" value="UniProtKB-KW"/>
</dbReference>
<dbReference type="Proteomes" id="UP000177062">
    <property type="component" value="Unassembled WGS sequence"/>
</dbReference>
<feature type="region of interest" description="Disordered" evidence="7">
    <location>
        <begin position="69"/>
        <end position="105"/>
    </location>
</feature>
<dbReference type="Pfam" id="PF01649">
    <property type="entry name" value="Ribosomal_S20p"/>
    <property type="match status" value="1"/>
</dbReference>
<accession>A0A1G1YXW6</accession>
<evidence type="ECO:0000313" key="9">
    <source>
        <dbReference type="Proteomes" id="UP000177062"/>
    </source>
</evidence>
<dbReference type="SUPFAM" id="SSF46992">
    <property type="entry name" value="Ribosomal protein S20"/>
    <property type="match status" value="1"/>
</dbReference>
<dbReference type="HAMAP" id="MF_00500">
    <property type="entry name" value="Ribosomal_bS20"/>
    <property type="match status" value="1"/>
</dbReference>
<comment type="function">
    <text evidence="6">Binds directly to 16S ribosomal RNA.</text>
</comment>
<dbReference type="GO" id="GO:0003735">
    <property type="term" value="F:structural constituent of ribosome"/>
    <property type="evidence" value="ECO:0007669"/>
    <property type="project" value="InterPro"/>
</dbReference>
<evidence type="ECO:0000256" key="6">
    <source>
        <dbReference type="HAMAP-Rule" id="MF_00500"/>
    </source>
</evidence>
<keyword evidence="4 6" id="KW-0687">Ribonucleoprotein</keyword>
<dbReference type="NCBIfam" id="TIGR00029">
    <property type="entry name" value="S20"/>
    <property type="match status" value="1"/>
</dbReference>
<organism evidence="8 9">
    <name type="scientific">Candidatus Colwellbacteria bacterium RBG_13_48_8</name>
    <dbReference type="NCBI Taxonomy" id="1797685"/>
    <lineage>
        <taxon>Bacteria</taxon>
        <taxon>Candidatus Colwelliibacteriota</taxon>
    </lineage>
</organism>